<evidence type="ECO:0000256" key="3">
    <source>
        <dbReference type="SAM" id="SignalP"/>
    </source>
</evidence>
<protein>
    <submittedName>
        <fullName evidence="4">Uncharacterized protein</fullName>
    </submittedName>
</protein>
<feature type="region of interest" description="Disordered" evidence="1">
    <location>
        <begin position="166"/>
        <end position="199"/>
    </location>
</feature>
<dbReference type="OrthoDB" id="2685133at2759"/>
<dbReference type="Proteomes" id="UP000053647">
    <property type="component" value="Unassembled WGS sequence"/>
</dbReference>
<dbReference type="HOGENOM" id="CLU_041576_0_0_1"/>
<dbReference type="AlphaFoldDB" id="A0A0C9U730"/>
<reference evidence="4 5" key="1">
    <citation type="submission" date="2014-06" db="EMBL/GenBank/DDBJ databases">
        <authorList>
            <consortium name="DOE Joint Genome Institute"/>
            <person name="Kuo A."/>
            <person name="Kohler A."/>
            <person name="Nagy L.G."/>
            <person name="Floudas D."/>
            <person name="Copeland A."/>
            <person name="Barry K.W."/>
            <person name="Cichocki N."/>
            <person name="Veneault-Fourrey C."/>
            <person name="LaButti K."/>
            <person name="Lindquist E.A."/>
            <person name="Lipzen A."/>
            <person name="Lundell T."/>
            <person name="Morin E."/>
            <person name="Murat C."/>
            <person name="Sun H."/>
            <person name="Tunlid A."/>
            <person name="Henrissat B."/>
            <person name="Grigoriev I.V."/>
            <person name="Hibbett D.S."/>
            <person name="Martin F."/>
            <person name="Nordberg H.P."/>
            <person name="Cantor M.N."/>
            <person name="Hua S.X."/>
        </authorList>
    </citation>
    <scope>NUCLEOTIDE SEQUENCE [LARGE SCALE GENOMIC DNA]</scope>
    <source>
        <strain evidence="4 5">ATCC 200175</strain>
    </source>
</reference>
<reference evidence="5" key="2">
    <citation type="submission" date="2015-01" db="EMBL/GenBank/DDBJ databases">
        <title>Evolutionary Origins and Diversification of the Mycorrhizal Mutualists.</title>
        <authorList>
            <consortium name="DOE Joint Genome Institute"/>
            <consortium name="Mycorrhizal Genomics Consortium"/>
            <person name="Kohler A."/>
            <person name="Kuo A."/>
            <person name="Nagy L.G."/>
            <person name="Floudas D."/>
            <person name="Copeland A."/>
            <person name="Barry K.W."/>
            <person name="Cichocki N."/>
            <person name="Veneault-Fourrey C."/>
            <person name="LaButti K."/>
            <person name="Lindquist E.A."/>
            <person name="Lipzen A."/>
            <person name="Lundell T."/>
            <person name="Morin E."/>
            <person name="Murat C."/>
            <person name="Riley R."/>
            <person name="Ohm R."/>
            <person name="Sun H."/>
            <person name="Tunlid A."/>
            <person name="Henrissat B."/>
            <person name="Grigoriev I.V."/>
            <person name="Hibbett D.S."/>
            <person name="Martin F."/>
        </authorList>
    </citation>
    <scope>NUCLEOTIDE SEQUENCE [LARGE SCALE GENOMIC DNA]</scope>
    <source>
        <strain evidence="5">ATCC 200175</strain>
    </source>
</reference>
<keyword evidence="5" id="KW-1185">Reference proteome</keyword>
<organism evidence="4 5">
    <name type="scientific">Paxillus involutus ATCC 200175</name>
    <dbReference type="NCBI Taxonomy" id="664439"/>
    <lineage>
        <taxon>Eukaryota</taxon>
        <taxon>Fungi</taxon>
        <taxon>Dikarya</taxon>
        <taxon>Basidiomycota</taxon>
        <taxon>Agaricomycotina</taxon>
        <taxon>Agaricomycetes</taxon>
        <taxon>Agaricomycetidae</taxon>
        <taxon>Boletales</taxon>
        <taxon>Paxilineae</taxon>
        <taxon>Paxillaceae</taxon>
        <taxon>Paxillus</taxon>
    </lineage>
</organism>
<keyword evidence="3" id="KW-0732">Signal</keyword>
<keyword evidence="2" id="KW-0812">Transmembrane</keyword>
<evidence type="ECO:0000256" key="2">
    <source>
        <dbReference type="SAM" id="Phobius"/>
    </source>
</evidence>
<feature type="compositionally biased region" description="Low complexity" evidence="1">
    <location>
        <begin position="174"/>
        <end position="196"/>
    </location>
</feature>
<evidence type="ECO:0000313" key="5">
    <source>
        <dbReference type="Proteomes" id="UP000053647"/>
    </source>
</evidence>
<gene>
    <name evidence="4" type="ORF">PAXINDRAFT_99769</name>
</gene>
<accession>A0A0C9U730</accession>
<name>A0A0C9U730_PAXIN</name>
<evidence type="ECO:0000313" key="4">
    <source>
        <dbReference type="EMBL" id="KIJ14971.1"/>
    </source>
</evidence>
<feature type="chain" id="PRO_5002214172" evidence="3">
    <location>
        <begin position="24"/>
        <end position="506"/>
    </location>
</feature>
<evidence type="ECO:0000256" key="1">
    <source>
        <dbReference type="SAM" id="MobiDB-lite"/>
    </source>
</evidence>
<feature type="signal peptide" evidence="3">
    <location>
        <begin position="1"/>
        <end position="23"/>
    </location>
</feature>
<proteinExistence type="predicted"/>
<feature type="transmembrane region" description="Helical" evidence="2">
    <location>
        <begin position="315"/>
        <end position="335"/>
    </location>
</feature>
<keyword evidence="2" id="KW-1133">Transmembrane helix</keyword>
<dbReference type="EMBL" id="KN819339">
    <property type="protein sequence ID" value="KIJ14971.1"/>
    <property type="molecule type" value="Genomic_DNA"/>
</dbReference>
<keyword evidence="2" id="KW-0472">Membrane</keyword>
<feature type="transmembrane region" description="Helical" evidence="2">
    <location>
        <begin position="256"/>
        <end position="289"/>
    </location>
</feature>
<sequence>MLAFAVIFSVMFIVQQFTHPVVPRRLTRRLGIGGNAPPLKDGIFFCLFVASVAELPPGVDAPNLEPVEPTTAANDISVGTSLVPYALLDEVEFQWISSPKPLQIADHAFDWDEEVRQNPERYLDDIVPCPRHTPGDSVCRRWQMGAFGVLKTFGPPTPNWLRVKTATQGERAQSKPTSKPVRPTSKPTKPKTASKPTSDDIKRRWAHSYFESPARGSYADIVTFLQCLAFQYLPQWIMDDSAGDVEWQELIPTLTFALFSAAVTIAIVSIVPQVVLITIVGVFAVTWLLQRLASQYLPERLFGNSADDVERRTGIPTWVCVLFYVTITVCFISTVPPSVFSAISPFTAARWSMIVTRDDTDYEFSFISDSAPHYYSSPSPFDQTPPTTRLRSDTFDYNPSTFSCCIRRSRSGSRPHITILDFHITIPRLRHHHLRPRAFDQTPSTTIRSNASTFFCIHPIPLPDFHRNMDSLTTPSSVLRALSMWRHHTLEPNRDRTSLFQPSPRS</sequence>